<dbReference type="PANTHER" id="PTHR46558:SF3">
    <property type="entry name" value="TRANSCRIPTIONAL REGULATOR"/>
    <property type="match status" value="1"/>
</dbReference>
<dbReference type="GO" id="GO:0003677">
    <property type="term" value="F:DNA binding"/>
    <property type="evidence" value="ECO:0007669"/>
    <property type="project" value="UniProtKB-KW"/>
</dbReference>
<evidence type="ECO:0000313" key="3">
    <source>
        <dbReference type="EMBL" id="KRK72632.1"/>
    </source>
</evidence>
<organism evidence="3 4">
    <name type="scientific">Lacticaseibacillus nasuensis JCM 17158</name>
    <dbReference type="NCBI Taxonomy" id="1291734"/>
    <lineage>
        <taxon>Bacteria</taxon>
        <taxon>Bacillati</taxon>
        <taxon>Bacillota</taxon>
        <taxon>Bacilli</taxon>
        <taxon>Lactobacillales</taxon>
        <taxon>Lactobacillaceae</taxon>
        <taxon>Lacticaseibacillus</taxon>
    </lineage>
</organism>
<accession>A0A0R1JN53</accession>
<dbReference type="InterPro" id="IPR001387">
    <property type="entry name" value="Cro/C1-type_HTH"/>
</dbReference>
<evidence type="ECO:0000259" key="2">
    <source>
        <dbReference type="PROSITE" id="PS50943"/>
    </source>
</evidence>
<dbReference type="PROSITE" id="PS50943">
    <property type="entry name" value="HTH_CROC1"/>
    <property type="match status" value="1"/>
</dbReference>
<keyword evidence="1" id="KW-0238">DNA-binding</keyword>
<dbReference type="Pfam" id="PF01381">
    <property type="entry name" value="HTH_3"/>
    <property type="match status" value="1"/>
</dbReference>
<dbReference type="SMART" id="SM00530">
    <property type="entry name" value="HTH_XRE"/>
    <property type="match status" value="1"/>
</dbReference>
<proteinExistence type="predicted"/>
<protein>
    <recommendedName>
        <fullName evidence="2">HTH cro/C1-type domain-containing protein</fullName>
    </recommendedName>
</protein>
<keyword evidence="4" id="KW-1185">Reference proteome</keyword>
<dbReference type="CDD" id="cd00093">
    <property type="entry name" value="HTH_XRE"/>
    <property type="match status" value="1"/>
</dbReference>
<evidence type="ECO:0000313" key="4">
    <source>
        <dbReference type="Proteomes" id="UP000051804"/>
    </source>
</evidence>
<dbReference type="AlphaFoldDB" id="A0A0R1JN53"/>
<dbReference type="Proteomes" id="UP000051804">
    <property type="component" value="Unassembled WGS sequence"/>
</dbReference>
<sequence>MKAFRLARQLAQKEVAAAVGITRQTLRLIEHFDYNPSLKLCLRICYVLGTTLDETFWVDEDQWEAEN</sequence>
<feature type="domain" description="HTH cro/C1-type" evidence="2">
    <location>
        <begin position="1"/>
        <end position="56"/>
    </location>
</feature>
<dbReference type="InterPro" id="IPR010982">
    <property type="entry name" value="Lambda_DNA-bd_dom_sf"/>
</dbReference>
<dbReference type="STRING" id="1291734.FD02_GL001605"/>
<comment type="caution">
    <text evidence="3">The sequence shown here is derived from an EMBL/GenBank/DDBJ whole genome shotgun (WGS) entry which is preliminary data.</text>
</comment>
<reference evidence="3 4" key="1">
    <citation type="journal article" date="2015" name="Genome Announc.">
        <title>Expanding the biotechnology potential of lactobacilli through comparative genomics of 213 strains and associated genera.</title>
        <authorList>
            <person name="Sun Z."/>
            <person name="Harris H.M."/>
            <person name="McCann A."/>
            <person name="Guo C."/>
            <person name="Argimon S."/>
            <person name="Zhang W."/>
            <person name="Yang X."/>
            <person name="Jeffery I.B."/>
            <person name="Cooney J.C."/>
            <person name="Kagawa T.F."/>
            <person name="Liu W."/>
            <person name="Song Y."/>
            <person name="Salvetti E."/>
            <person name="Wrobel A."/>
            <person name="Rasinkangas P."/>
            <person name="Parkhill J."/>
            <person name="Rea M.C."/>
            <person name="O'Sullivan O."/>
            <person name="Ritari J."/>
            <person name="Douillard F.P."/>
            <person name="Paul Ross R."/>
            <person name="Yang R."/>
            <person name="Briner A.E."/>
            <person name="Felis G.E."/>
            <person name="de Vos W.M."/>
            <person name="Barrangou R."/>
            <person name="Klaenhammer T.R."/>
            <person name="Caufield P.W."/>
            <person name="Cui Y."/>
            <person name="Zhang H."/>
            <person name="O'Toole P.W."/>
        </authorList>
    </citation>
    <scope>NUCLEOTIDE SEQUENCE [LARGE SCALE GENOMIC DNA]</scope>
    <source>
        <strain evidence="3 4">JCM 17158</strain>
    </source>
</reference>
<evidence type="ECO:0000256" key="1">
    <source>
        <dbReference type="ARBA" id="ARBA00023125"/>
    </source>
</evidence>
<dbReference type="SUPFAM" id="SSF47413">
    <property type="entry name" value="lambda repressor-like DNA-binding domains"/>
    <property type="match status" value="1"/>
</dbReference>
<dbReference type="EMBL" id="AZDJ01000022">
    <property type="protein sequence ID" value="KRK72632.1"/>
    <property type="molecule type" value="Genomic_DNA"/>
</dbReference>
<dbReference type="PANTHER" id="PTHR46558">
    <property type="entry name" value="TRACRIPTIONAL REGULATORY PROTEIN-RELATED-RELATED"/>
    <property type="match status" value="1"/>
</dbReference>
<dbReference type="Gene3D" id="1.10.260.40">
    <property type="entry name" value="lambda repressor-like DNA-binding domains"/>
    <property type="match status" value="1"/>
</dbReference>
<name>A0A0R1JN53_9LACO</name>
<gene>
    <name evidence="3" type="ORF">FD02_GL001605</name>
</gene>
<dbReference type="PATRIC" id="fig|1291734.4.peg.1651"/>